<gene>
    <name evidence="1" type="ORF">OCK74_07620</name>
</gene>
<name>A0A9X2XUP9_9BACT</name>
<evidence type="ECO:0008006" key="3">
    <source>
        <dbReference type="Google" id="ProtNLM"/>
    </source>
</evidence>
<reference evidence="1" key="2">
    <citation type="submission" date="2023-04" db="EMBL/GenBank/DDBJ databases">
        <title>Paracnuella aquatica gen. nov., sp. nov., a member of the family Chitinophagaceae isolated from a hot spring.</title>
        <authorList>
            <person name="Wang C."/>
        </authorList>
    </citation>
    <scope>NUCLEOTIDE SEQUENCE</scope>
    <source>
        <strain evidence="1">LB-8</strain>
    </source>
</reference>
<dbReference type="Proteomes" id="UP001155483">
    <property type="component" value="Unassembled WGS sequence"/>
</dbReference>
<proteinExistence type="predicted"/>
<dbReference type="InterPro" id="IPR043519">
    <property type="entry name" value="NT_sf"/>
</dbReference>
<keyword evidence="2" id="KW-1185">Reference proteome</keyword>
<dbReference type="RefSeq" id="WP_279296422.1">
    <property type="nucleotide sequence ID" value="NZ_JAOTIF010000003.1"/>
</dbReference>
<organism evidence="1 2">
    <name type="scientific">Paraflavisolibacter caeni</name>
    <dbReference type="NCBI Taxonomy" id="2982496"/>
    <lineage>
        <taxon>Bacteria</taxon>
        <taxon>Pseudomonadati</taxon>
        <taxon>Bacteroidota</taxon>
        <taxon>Chitinophagia</taxon>
        <taxon>Chitinophagales</taxon>
        <taxon>Chitinophagaceae</taxon>
        <taxon>Paraflavisolibacter</taxon>
    </lineage>
</organism>
<accession>A0A9X2XUP9</accession>
<sequence>MFDYPLTEEEIFLFLPNKYPITSVKTSIEALELKNCIYQFDEFYSIQNKANLSRRRKAGNDKAKKLLKTAHKIAHFLSYFPFVRGIGISGSLSKNFADDQSDIDLFIITASNRLWLARTMMHCFKKLTFLLHKQHFFCMNYYIDEEMLQIREKNIYTAIEVVTLLPLYGITVFANFYKSNTWSSVYLPNQFISTTCIQETPLPLFKRTIEFMFNHVVGNYLDNLFMKITTRRWHKKTQQRKLNNRGIVMSMDAGKKYAKPNPMVFQTQLLEIYKKRLLSIMNKYENYLEPIN</sequence>
<reference evidence="1" key="1">
    <citation type="submission" date="2022-09" db="EMBL/GenBank/DDBJ databases">
        <authorList>
            <person name="Yuan C."/>
            <person name="Ke Z."/>
        </authorList>
    </citation>
    <scope>NUCLEOTIDE SEQUENCE</scope>
    <source>
        <strain evidence="1">LB-8</strain>
    </source>
</reference>
<dbReference type="SUPFAM" id="SSF81301">
    <property type="entry name" value="Nucleotidyltransferase"/>
    <property type="match status" value="1"/>
</dbReference>
<protein>
    <recommendedName>
        <fullName evidence="3">Polymerase nucleotidyl transferase domain-containing protein</fullName>
    </recommendedName>
</protein>
<evidence type="ECO:0000313" key="2">
    <source>
        <dbReference type="Proteomes" id="UP001155483"/>
    </source>
</evidence>
<dbReference type="EMBL" id="JAOTIF010000003">
    <property type="protein sequence ID" value="MCU7548980.1"/>
    <property type="molecule type" value="Genomic_DNA"/>
</dbReference>
<dbReference type="AlphaFoldDB" id="A0A9X2XUP9"/>
<evidence type="ECO:0000313" key="1">
    <source>
        <dbReference type="EMBL" id="MCU7548980.1"/>
    </source>
</evidence>
<comment type="caution">
    <text evidence="1">The sequence shown here is derived from an EMBL/GenBank/DDBJ whole genome shotgun (WGS) entry which is preliminary data.</text>
</comment>